<keyword evidence="12 20" id="KW-0862">Zinc</keyword>
<dbReference type="Pfam" id="PF11838">
    <property type="entry name" value="ERAP1_C"/>
    <property type="match status" value="1"/>
</dbReference>
<dbReference type="PANTHER" id="PTHR11533">
    <property type="entry name" value="PROTEASE M1 ZINC METALLOPROTEASE"/>
    <property type="match status" value="1"/>
</dbReference>
<feature type="site" description="Transition state stabilizer" evidence="21">
    <location>
        <position position="465"/>
    </location>
</feature>
<keyword evidence="6" id="KW-0336">GPI-anchor</keyword>
<feature type="domain" description="ERAP1-like C-terminal" evidence="25">
    <location>
        <begin position="618"/>
        <end position="934"/>
    </location>
</feature>
<comment type="similarity">
    <text evidence="3">Belongs to the peptidase M1 family.</text>
</comment>
<evidence type="ECO:0000256" key="19">
    <source>
        <dbReference type="PIRSR" id="PIRSR634016-1"/>
    </source>
</evidence>
<dbReference type="Proteomes" id="UP000515158">
    <property type="component" value="Unplaced"/>
</dbReference>
<dbReference type="GO" id="GO:0005886">
    <property type="term" value="C:plasma membrane"/>
    <property type="evidence" value="ECO:0007669"/>
    <property type="project" value="UniProtKB-SubCell"/>
</dbReference>
<feature type="signal peptide" evidence="23">
    <location>
        <begin position="1"/>
        <end position="16"/>
    </location>
</feature>
<evidence type="ECO:0000256" key="7">
    <source>
        <dbReference type="ARBA" id="ARBA00022670"/>
    </source>
</evidence>
<feature type="region of interest" description="Disordered" evidence="22">
    <location>
        <begin position="962"/>
        <end position="1034"/>
    </location>
</feature>
<dbReference type="InterPro" id="IPR034016">
    <property type="entry name" value="M1_APN-typ"/>
</dbReference>
<evidence type="ECO:0000256" key="15">
    <source>
        <dbReference type="ARBA" id="ARBA00023049"/>
    </source>
</evidence>
<evidence type="ECO:0000256" key="9">
    <source>
        <dbReference type="ARBA" id="ARBA00022723"/>
    </source>
</evidence>
<evidence type="ECO:0000256" key="6">
    <source>
        <dbReference type="ARBA" id="ARBA00022622"/>
    </source>
</evidence>
<gene>
    <name evidence="28" type="primary">LOC117650021</name>
</gene>
<protein>
    <submittedName>
        <fullName evidence="28">Aminopeptidase N-like isoform X1</fullName>
    </submittedName>
</protein>
<feature type="active site" description="Proton acceptor" evidence="19">
    <location>
        <position position="379"/>
    </location>
</feature>
<dbReference type="FunFam" id="1.10.390.10:FF:000013">
    <property type="entry name" value="Aminopeptidase N"/>
    <property type="match status" value="1"/>
</dbReference>
<evidence type="ECO:0000256" key="23">
    <source>
        <dbReference type="SAM" id="SignalP"/>
    </source>
</evidence>
<evidence type="ECO:0000256" key="17">
    <source>
        <dbReference type="ARBA" id="ARBA00023180"/>
    </source>
</evidence>
<dbReference type="FunFam" id="2.60.40.1910:FF:000008">
    <property type="entry name" value="Aminopeptidase"/>
    <property type="match status" value="1"/>
</dbReference>
<sequence>MLAVLFVLVATALATGFPSAGIATGHSPRGRPATPLFDRSHPGRLSIVDPLRPRSHRKLRKRALTSVNDIADPGRLPDSLLPTFYSLTLTPHLYDDFDFDGKAVISFNATSSTNKIILHSKELNYTKEDCQVYEDSDDSSPSEFASITDLQFNTTLEFAKFTLDKSLEAGSRYILNISQYSGTLNDDMDGFYRSHYTTSSNETRWLATSHFEPNGARRAFPCWDEPIFKARYDIFIEHDPALMAISNMPRQSQVESDNDLVVDRFMTTPLMSSYLVAFLVSDFKNLTNSDHNFTTWAREDIITGGSLSQDVGPKALKVLEEFNGVPYTLTKMDQAAIPDFPRGAMENWGLVSFWEPDLIVTADTTTPAYEDIATLICHEFGHQWTGDLVTLDWWSHTWLNEGFATFYENMICNQIRPEWNLEDKMLPTFYHTAMESDVKETEIPMSSPVKSNVSDINDHFGSISYKKGGSVIRMFYYALTPEVFKKGMKRYLSDNMYANADPEKLFTAMDAEATLSNLHQLPGGTSFSEVASTWTEQPGVPVLQATRDYSNPGKVRFEQQRFLYAPPKNASNVGQKWWIPLVVTTQTQKDFSTTLPQGWLAPDQPFASLSTGATADEWVYVNPKQTGYFRVNYDAKNWQLLAAALSADPAALPASGRAQLLNDALTLARAGQLDYTLALPFLQSLKAERGVAPWQAATAAIKYLLARLDTTETNDSFLSLIKDVTADAYASVGYRKRDSDAHEAAYLRYIVSDLACRAGNTHCLSEAAAALKAWLADPSSNPLQVDTRRTTLCYGIRGSDAATFEKMRQKWLAEQNEDDRFTYASALGCTKDKSLVRSLLADAIALKYNSSDGVMLFDALYGHMDNLRIFLQLVKENGDETRKAFGHSFDARVLAAVVRDFRARKDVDEVRPWLEAKYKSSPDWKRLEAAFEHIDKELQSWGDKYLEKVSLWLFAANASPTITPTPSTLPPTDATIPPTNPTIPEANPTPPPTDSTPLQTNPTNLPTDPTLPPTNPTLSPTDPSILQTSTNKPSAASTTASTAVLPALALVFFSLCL</sequence>
<dbReference type="KEGG" id="tpal:117650021"/>
<dbReference type="GO" id="GO:0008270">
    <property type="term" value="F:zinc ion binding"/>
    <property type="evidence" value="ECO:0007669"/>
    <property type="project" value="InterPro"/>
</dbReference>
<dbReference type="GO" id="GO:0043171">
    <property type="term" value="P:peptide catabolic process"/>
    <property type="evidence" value="ECO:0007669"/>
    <property type="project" value="TreeGrafter"/>
</dbReference>
<dbReference type="GO" id="GO:0006508">
    <property type="term" value="P:proteolysis"/>
    <property type="evidence" value="ECO:0007669"/>
    <property type="project" value="UniProtKB-KW"/>
</dbReference>
<dbReference type="InParanoid" id="A0A6P8ZVJ2"/>
<evidence type="ECO:0000256" key="13">
    <source>
        <dbReference type="ARBA" id="ARBA00022968"/>
    </source>
</evidence>
<evidence type="ECO:0000256" key="10">
    <source>
        <dbReference type="ARBA" id="ARBA00022729"/>
    </source>
</evidence>
<dbReference type="Gene3D" id="1.10.390.10">
    <property type="entry name" value="Neutral Protease Domain 2"/>
    <property type="match status" value="1"/>
</dbReference>
<comment type="cofactor">
    <cofactor evidence="20">
        <name>Zn(2+)</name>
        <dbReference type="ChEBI" id="CHEBI:29105"/>
    </cofactor>
    <text evidence="20">Binds 1 zinc ion per subunit.</text>
</comment>
<dbReference type="InterPro" id="IPR050344">
    <property type="entry name" value="Peptidase_M1_aminopeptidases"/>
</dbReference>
<feature type="domain" description="Aminopeptidase N-like N-terminal" evidence="26">
    <location>
        <begin position="82"/>
        <end position="275"/>
    </location>
</feature>
<keyword evidence="17" id="KW-0325">Glycoprotein</keyword>
<keyword evidence="27" id="KW-1185">Reference proteome</keyword>
<reference evidence="28" key="1">
    <citation type="submission" date="2025-08" db="UniProtKB">
        <authorList>
            <consortium name="RefSeq"/>
        </authorList>
    </citation>
    <scope>IDENTIFICATION</scope>
    <source>
        <tissue evidence="28">Total insect</tissue>
    </source>
</reference>
<evidence type="ECO:0000256" key="3">
    <source>
        <dbReference type="ARBA" id="ARBA00010136"/>
    </source>
</evidence>
<dbReference type="GO" id="GO:0042277">
    <property type="term" value="F:peptide binding"/>
    <property type="evidence" value="ECO:0007669"/>
    <property type="project" value="TreeGrafter"/>
</dbReference>
<keyword evidence="9 20" id="KW-0479">Metal-binding</keyword>
<evidence type="ECO:0000256" key="22">
    <source>
        <dbReference type="SAM" id="MobiDB-lite"/>
    </source>
</evidence>
<dbReference type="InterPro" id="IPR027268">
    <property type="entry name" value="Peptidase_M4/M1_CTD_sf"/>
</dbReference>
<evidence type="ECO:0000259" key="25">
    <source>
        <dbReference type="Pfam" id="PF11838"/>
    </source>
</evidence>
<feature type="domain" description="Peptidase M1 membrane alanine aminopeptidase" evidence="24">
    <location>
        <begin position="310"/>
        <end position="518"/>
    </location>
</feature>
<comment type="subcellular location">
    <subcellularLocation>
        <location evidence="2">Cell membrane</location>
        <topology evidence="2">Lipid-anchor</topology>
        <topology evidence="2">GPI-anchor</topology>
    </subcellularLocation>
    <subcellularLocation>
        <location evidence="1">Membrane</location>
        <topology evidence="1">Single-pass type II membrane protein</topology>
    </subcellularLocation>
</comment>
<dbReference type="RefSeq" id="XP_034249159.1">
    <property type="nucleotide sequence ID" value="XM_034393268.1"/>
</dbReference>
<dbReference type="InterPro" id="IPR042097">
    <property type="entry name" value="Aminopeptidase_N-like_N_sf"/>
</dbReference>
<dbReference type="Gene3D" id="1.25.50.20">
    <property type="match status" value="1"/>
</dbReference>
<keyword evidence="7" id="KW-0645">Protease</keyword>
<keyword evidence="8" id="KW-0812">Transmembrane</keyword>
<dbReference type="GO" id="GO:0098552">
    <property type="term" value="C:side of membrane"/>
    <property type="evidence" value="ECO:0007669"/>
    <property type="project" value="UniProtKB-KW"/>
</dbReference>
<dbReference type="PANTHER" id="PTHR11533:SF290">
    <property type="entry name" value="AMINOPEPTIDASE"/>
    <property type="match status" value="1"/>
</dbReference>
<evidence type="ECO:0000256" key="1">
    <source>
        <dbReference type="ARBA" id="ARBA00004606"/>
    </source>
</evidence>
<dbReference type="InterPro" id="IPR045357">
    <property type="entry name" value="Aminopeptidase_N-like_N"/>
</dbReference>
<keyword evidence="14" id="KW-1133">Transmembrane helix</keyword>
<dbReference type="OrthoDB" id="510539at2759"/>
<feature type="chain" id="PRO_5028309800" evidence="23">
    <location>
        <begin position="17"/>
        <end position="1057"/>
    </location>
</feature>
<evidence type="ECO:0000256" key="5">
    <source>
        <dbReference type="ARBA" id="ARBA00022475"/>
    </source>
</evidence>
<evidence type="ECO:0000256" key="12">
    <source>
        <dbReference type="ARBA" id="ARBA00022833"/>
    </source>
</evidence>
<dbReference type="SUPFAM" id="SSF63737">
    <property type="entry name" value="Leukotriene A4 hydrolase N-terminal domain"/>
    <property type="match status" value="1"/>
</dbReference>
<keyword evidence="10 23" id="KW-0732">Signal</keyword>
<evidence type="ECO:0000259" key="26">
    <source>
        <dbReference type="Pfam" id="PF17900"/>
    </source>
</evidence>
<keyword evidence="5" id="KW-1003">Cell membrane</keyword>
<dbReference type="SUPFAM" id="SSF55486">
    <property type="entry name" value="Metalloproteases ('zincins'), catalytic domain"/>
    <property type="match status" value="1"/>
</dbReference>
<evidence type="ECO:0000256" key="20">
    <source>
        <dbReference type="PIRSR" id="PIRSR634016-3"/>
    </source>
</evidence>
<evidence type="ECO:0000256" key="4">
    <source>
        <dbReference type="ARBA" id="ARBA00022438"/>
    </source>
</evidence>
<feature type="binding site" evidence="20">
    <location>
        <position position="401"/>
    </location>
    <ligand>
        <name>Zn(2+)</name>
        <dbReference type="ChEBI" id="CHEBI:29105"/>
        <note>catalytic</note>
    </ligand>
</feature>
<name>A0A6P8ZVJ2_THRPL</name>
<dbReference type="InterPro" id="IPR014782">
    <property type="entry name" value="Peptidase_M1_dom"/>
</dbReference>
<dbReference type="Gene3D" id="2.60.40.1910">
    <property type="match status" value="1"/>
</dbReference>
<evidence type="ECO:0000256" key="21">
    <source>
        <dbReference type="PIRSR" id="PIRSR634016-4"/>
    </source>
</evidence>
<dbReference type="Pfam" id="PF01433">
    <property type="entry name" value="Peptidase_M1"/>
    <property type="match status" value="1"/>
</dbReference>
<evidence type="ECO:0000256" key="16">
    <source>
        <dbReference type="ARBA" id="ARBA00023136"/>
    </source>
</evidence>
<feature type="binding site" evidence="20">
    <location>
        <position position="378"/>
    </location>
    <ligand>
        <name>Zn(2+)</name>
        <dbReference type="ChEBI" id="CHEBI:29105"/>
        <note>catalytic</note>
    </ligand>
</feature>
<dbReference type="CDD" id="cd09601">
    <property type="entry name" value="M1_APN-Q_like"/>
    <property type="match status" value="1"/>
</dbReference>
<keyword evidence="18" id="KW-0449">Lipoprotein</keyword>
<dbReference type="GeneID" id="117650021"/>
<dbReference type="FunFam" id="2.60.40.1730:FF:000012">
    <property type="entry name" value="Aminopeptidase N"/>
    <property type="match status" value="1"/>
</dbReference>
<evidence type="ECO:0000256" key="18">
    <source>
        <dbReference type="ARBA" id="ARBA00023288"/>
    </source>
</evidence>
<dbReference type="AlphaFoldDB" id="A0A6P8ZVJ2"/>
<evidence type="ECO:0000313" key="27">
    <source>
        <dbReference type="Proteomes" id="UP000515158"/>
    </source>
</evidence>
<dbReference type="Gene3D" id="2.60.40.1730">
    <property type="entry name" value="tricorn interacting facor f3 domain"/>
    <property type="match status" value="1"/>
</dbReference>
<evidence type="ECO:0000256" key="11">
    <source>
        <dbReference type="ARBA" id="ARBA00022801"/>
    </source>
</evidence>
<evidence type="ECO:0000256" key="14">
    <source>
        <dbReference type="ARBA" id="ARBA00022989"/>
    </source>
</evidence>
<evidence type="ECO:0000256" key="2">
    <source>
        <dbReference type="ARBA" id="ARBA00004609"/>
    </source>
</evidence>
<feature type="compositionally biased region" description="Low complexity" evidence="22">
    <location>
        <begin position="995"/>
        <end position="1008"/>
    </location>
</feature>
<keyword evidence="4" id="KW-0031">Aminopeptidase</keyword>
<feature type="binding site" evidence="20">
    <location>
        <position position="382"/>
    </location>
    <ligand>
        <name>Zn(2+)</name>
        <dbReference type="ChEBI" id="CHEBI:29105"/>
        <note>catalytic</note>
    </ligand>
</feature>
<organism evidence="28">
    <name type="scientific">Thrips palmi</name>
    <name type="common">Melon thrips</name>
    <dbReference type="NCBI Taxonomy" id="161013"/>
    <lineage>
        <taxon>Eukaryota</taxon>
        <taxon>Metazoa</taxon>
        <taxon>Ecdysozoa</taxon>
        <taxon>Arthropoda</taxon>
        <taxon>Hexapoda</taxon>
        <taxon>Insecta</taxon>
        <taxon>Pterygota</taxon>
        <taxon>Neoptera</taxon>
        <taxon>Paraneoptera</taxon>
        <taxon>Thysanoptera</taxon>
        <taxon>Terebrantia</taxon>
        <taxon>Thripoidea</taxon>
        <taxon>Thripidae</taxon>
        <taxon>Thrips</taxon>
    </lineage>
</organism>
<dbReference type="GO" id="GO:0005615">
    <property type="term" value="C:extracellular space"/>
    <property type="evidence" value="ECO:0007669"/>
    <property type="project" value="TreeGrafter"/>
</dbReference>
<keyword evidence="16" id="KW-0472">Membrane</keyword>
<keyword evidence="11" id="KW-0378">Hydrolase</keyword>
<accession>A0A6P8ZVJ2</accession>
<feature type="compositionally biased region" description="Low complexity" evidence="22">
    <location>
        <begin position="962"/>
        <end position="986"/>
    </location>
</feature>
<evidence type="ECO:0000259" key="24">
    <source>
        <dbReference type="Pfam" id="PF01433"/>
    </source>
</evidence>
<keyword evidence="13" id="KW-0735">Signal-anchor</keyword>
<proteinExistence type="inferred from homology"/>
<dbReference type="Pfam" id="PF17900">
    <property type="entry name" value="Peptidase_M1_N"/>
    <property type="match status" value="1"/>
</dbReference>
<dbReference type="GO" id="GO:0070006">
    <property type="term" value="F:metalloaminopeptidase activity"/>
    <property type="evidence" value="ECO:0007669"/>
    <property type="project" value="TreeGrafter"/>
</dbReference>
<dbReference type="InterPro" id="IPR024571">
    <property type="entry name" value="ERAP1-like_C_dom"/>
</dbReference>
<evidence type="ECO:0000313" key="28">
    <source>
        <dbReference type="RefSeq" id="XP_034249159.1"/>
    </source>
</evidence>
<keyword evidence="15" id="KW-0482">Metalloprotease</keyword>
<dbReference type="InterPro" id="IPR001930">
    <property type="entry name" value="Peptidase_M1"/>
</dbReference>
<dbReference type="PRINTS" id="PR00756">
    <property type="entry name" value="ALADIPTASE"/>
</dbReference>
<dbReference type="GO" id="GO:0005737">
    <property type="term" value="C:cytoplasm"/>
    <property type="evidence" value="ECO:0007669"/>
    <property type="project" value="TreeGrafter"/>
</dbReference>
<evidence type="ECO:0000256" key="8">
    <source>
        <dbReference type="ARBA" id="ARBA00022692"/>
    </source>
</evidence>